<evidence type="ECO:0000259" key="5">
    <source>
        <dbReference type="Pfam" id="PF00501"/>
    </source>
</evidence>
<dbReference type="EMBL" id="CAEZSR010000048">
    <property type="protein sequence ID" value="CAB4558023.1"/>
    <property type="molecule type" value="Genomic_DNA"/>
</dbReference>
<dbReference type="NCBIfam" id="NF003313">
    <property type="entry name" value="PRK04319.1"/>
    <property type="match status" value="1"/>
</dbReference>
<feature type="domain" description="AMP-dependent synthetase/ligase" evidence="5">
    <location>
        <begin position="56"/>
        <end position="416"/>
    </location>
</feature>
<dbReference type="Pfam" id="PF13193">
    <property type="entry name" value="AMP-binding_C"/>
    <property type="match status" value="1"/>
</dbReference>
<dbReference type="Pfam" id="PF00501">
    <property type="entry name" value="AMP-binding"/>
    <property type="match status" value="1"/>
</dbReference>
<dbReference type="Gene3D" id="3.30.300.30">
    <property type="match status" value="1"/>
</dbReference>
<dbReference type="InterPro" id="IPR020845">
    <property type="entry name" value="AMP-binding_CS"/>
</dbReference>
<organism evidence="7">
    <name type="scientific">freshwater metagenome</name>
    <dbReference type="NCBI Taxonomy" id="449393"/>
    <lineage>
        <taxon>unclassified sequences</taxon>
        <taxon>metagenomes</taxon>
        <taxon>ecological metagenomes</taxon>
    </lineage>
</organism>
<dbReference type="PROSITE" id="PS00455">
    <property type="entry name" value="AMP_BINDING"/>
    <property type="match status" value="1"/>
</dbReference>
<evidence type="ECO:0000256" key="4">
    <source>
        <dbReference type="ARBA" id="ARBA00022840"/>
    </source>
</evidence>
<feature type="domain" description="AMP-binding enzyme C-terminal" evidence="6">
    <location>
        <begin position="494"/>
        <end position="578"/>
    </location>
</feature>
<evidence type="ECO:0000313" key="7">
    <source>
        <dbReference type="EMBL" id="CAB4558023.1"/>
    </source>
</evidence>
<name>A0A6J6D6T6_9ZZZZ</name>
<keyword evidence="2" id="KW-0436">Ligase</keyword>
<evidence type="ECO:0000256" key="1">
    <source>
        <dbReference type="ARBA" id="ARBA00013275"/>
    </source>
</evidence>
<gene>
    <name evidence="7" type="ORF">UFOPK1493_01552</name>
</gene>
<dbReference type="InterPro" id="IPR000873">
    <property type="entry name" value="AMP-dep_synth/lig_dom"/>
</dbReference>
<protein>
    <recommendedName>
        <fullName evidence="1">acetate--CoA ligase</fullName>
        <ecNumber evidence="1">6.2.1.1</ecNumber>
    </recommendedName>
</protein>
<dbReference type="InterPro" id="IPR042099">
    <property type="entry name" value="ANL_N_sf"/>
</dbReference>
<dbReference type="EC" id="6.2.1.1" evidence="1"/>
<dbReference type="InterPro" id="IPR025110">
    <property type="entry name" value="AMP-bd_C"/>
</dbReference>
<evidence type="ECO:0000256" key="2">
    <source>
        <dbReference type="ARBA" id="ARBA00022598"/>
    </source>
</evidence>
<evidence type="ECO:0000256" key="3">
    <source>
        <dbReference type="ARBA" id="ARBA00022741"/>
    </source>
</evidence>
<keyword evidence="4" id="KW-0067">ATP-binding</keyword>
<dbReference type="InterPro" id="IPR045851">
    <property type="entry name" value="AMP-bd_C_sf"/>
</dbReference>
<dbReference type="GO" id="GO:0005829">
    <property type="term" value="C:cytosol"/>
    <property type="evidence" value="ECO:0007669"/>
    <property type="project" value="TreeGrafter"/>
</dbReference>
<dbReference type="GO" id="GO:0006085">
    <property type="term" value="P:acetyl-CoA biosynthetic process"/>
    <property type="evidence" value="ECO:0007669"/>
    <property type="project" value="TreeGrafter"/>
</dbReference>
<dbReference type="PANTHER" id="PTHR24095:SF14">
    <property type="entry name" value="ACETYL-COENZYME A SYNTHETASE 1"/>
    <property type="match status" value="1"/>
</dbReference>
<dbReference type="PANTHER" id="PTHR24095">
    <property type="entry name" value="ACETYL-COENZYME A SYNTHETASE"/>
    <property type="match status" value="1"/>
</dbReference>
<keyword evidence="3" id="KW-0547">Nucleotide-binding</keyword>
<dbReference type="SUPFAM" id="SSF56801">
    <property type="entry name" value="Acetyl-CoA synthetase-like"/>
    <property type="match status" value="1"/>
</dbReference>
<reference evidence="7" key="1">
    <citation type="submission" date="2020-05" db="EMBL/GenBank/DDBJ databases">
        <authorList>
            <person name="Chiriac C."/>
            <person name="Salcher M."/>
            <person name="Ghai R."/>
            <person name="Kavagutti S V."/>
        </authorList>
    </citation>
    <scope>NUCLEOTIDE SEQUENCE</scope>
</reference>
<dbReference type="Gene3D" id="3.40.50.12780">
    <property type="entry name" value="N-terminal domain of ligase-like"/>
    <property type="match status" value="1"/>
</dbReference>
<evidence type="ECO:0000259" key="6">
    <source>
        <dbReference type="Pfam" id="PF13193"/>
    </source>
</evidence>
<accession>A0A6J6D6T6</accession>
<sequence>MHHTTDQTVARATVAPNLVDYEAARTAFDWADARALLAGLPDGAGCNIAWEALDRHVAEGRGGQVALRLLGRAGGRREVTYAELAEQSGRFAAGLEQLQVAAGEVVVVVCGRQLDLFVAVLGALKRRCVVCPVFSAFGPEPIATRLQLSSAAVLVTTPDLYRRKVAERRGDLPALRHVIVTGDAATAPDGTLALDPLLAGAPAGYRIAPTSADDPALLHFTSGTTGTPKGAVHVHGAVVAHHVTARLVLDLHDGDVVWCTADPGWVTGTSYGIIGPLTCGVTLVVDEAEIDPARWYAILADEAVDVWYTAPTAIRMLMRAGTDVPGLDRPRPHLRLACSVGEPLAPDAVEWGERHLGLPFHDTWWQTETGGIMVANFRSMPIRPGSMGRPLPGIEVALVACDDEGDLVRTPAGEVVLLDGAAQGMLALRTPWPSMFRSYLGAPDRYAACFAPAAGATWYLSGDVVRRDRDGYLWFVARADDVIKTSGHLIGPFEVERVLVEHEAVAEAGVYAVPDPVAGALVHAVVVLTTDTVERLAGGDPGEVLRSVMAHARRHLGASVAPRQILVADDLPKTRSGKILRRVLRARELGLPVGDLSTLETGAVQTGAVQTGAVQSGAVQSGAVETGARP</sequence>
<dbReference type="GO" id="GO:0003987">
    <property type="term" value="F:acetate-CoA ligase activity"/>
    <property type="evidence" value="ECO:0007669"/>
    <property type="project" value="UniProtKB-EC"/>
</dbReference>
<dbReference type="AlphaFoldDB" id="A0A6J6D6T6"/>
<proteinExistence type="predicted"/>
<dbReference type="GO" id="GO:0005524">
    <property type="term" value="F:ATP binding"/>
    <property type="evidence" value="ECO:0007669"/>
    <property type="project" value="UniProtKB-KW"/>
</dbReference>